<keyword evidence="2" id="KW-1185">Reference proteome</keyword>
<accession>A0A9N9HAD5</accession>
<dbReference type="Proteomes" id="UP000789375">
    <property type="component" value="Unassembled WGS sequence"/>
</dbReference>
<comment type="caution">
    <text evidence="1">The sequence shown here is derived from an EMBL/GenBank/DDBJ whole genome shotgun (WGS) entry which is preliminary data.</text>
</comment>
<dbReference type="EMBL" id="CAJVPP010005724">
    <property type="protein sequence ID" value="CAG8669144.1"/>
    <property type="molecule type" value="Genomic_DNA"/>
</dbReference>
<reference evidence="1" key="1">
    <citation type="submission" date="2021-06" db="EMBL/GenBank/DDBJ databases">
        <authorList>
            <person name="Kallberg Y."/>
            <person name="Tangrot J."/>
            <person name="Rosling A."/>
        </authorList>
    </citation>
    <scope>NUCLEOTIDE SEQUENCE</scope>
    <source>
        <strain evidence="1">87-6 pot B 2015</strain>
    </source>
</reference>
<protein>
    <submittedName>
        <fullName evidence="1">7903_t:CDS:1</fullName>
    </submittedName>
</protein>
<sequence length="132" mass="15797">MTKFTTLEEIEAEYPERENETVKERKQRQYVNLNEELANAKKRIYIFRIQGELYYQIGGLMLRNDNQKLTFDQIYFYNLNMNNQLQRRQEIFSNLNAEMLKILQDELSVNNPFVEQFVTSGVKAKSESNNLQ</sequence>
<dbReference type="AlphaFoldDB" id="A0A9N9HAD5"/>
<proteinExistence type="predicted"/>
<organism evidence="1 2">
    <name type="scientific">Funneliformis mosseae</name>
    <name type="common">Endomycorrhizal fungus</name>
    <name type="synonym">Glomus mosseae</name>
    <dbReference type="NCBI Taxonomy" id="27381"/>
    <lineage>
        <taxon>Eukaryota</taxon>
        <taxon>Fungi</taxon>
        <taxon>Fungi incertae sedis</taxon>
        <taxon>Mucoromycota</taxon>
        <taxon>Glomeromycotina</taxon>
        <taxon>Glomeromycetes</taxon>
        <taxon>Glomerales</taxon>
        <taxon>Glomeraceae</taxon>
        <taxon>Funneliformis</taxon>
    </lineage>
</organism>
<gene>
    <name evidence="1" type="ORF">FMOSSE_LOCUS12316</name>
</gene>
<evidence type="ECO:0000313" key="1">
    <source>
        <dbReference type="EMBL" id="CAG8669144.1"/>
    </source>
</evidence>
<evidence type="ECO:0000313" key="2">
    <source>
        <dbReference type="Proteomes" id="UP000789375"/>
    </source>
</evidence>
<name>A0A9N9HAD5_FUNMO</name>